<keyword evidence="11" id="KW-0963">Cytoplasm</keyword>
<evidence type="ECO:0000313" key="15">
    <source>
        <dbReference type="EMBL" id="ADD69637.1"/>
    </source>
</evidence>
<dbReference type="Pfam" id="PF00226">
    <property type="entry name" value="DnaJ"/>
    <property type="match status" value="1"/>
</dbReference>
<keyword evidence="5 11" id="KW-0862">Zinc</keyword>
<dbReference type="GO" id="GO:0005524">
    <property type="term" value="F:ATP binding"/>
    <property type="evidence" value="ECO:0007669"/>
    <property type="project" value="InterPro"/>
</dbReference>
<dbReference type="InParanoid" id="D4H6G3"/>
<feature type="binding site" evidence="11">
    <location>
        <position position="150"/>
    </location>
    <ligand>
        <name>Zn(2+)</name>
        <dbReference type="ChEBI" id="CHEBI:29105"/>
        <label>1</label>
    </ligand>
</feature>
<evidence type="ECO:0000256" key="3">
    <source>
        <dbReference type="ARBA" id="ARBA00022737"/>
    </source>
</evidence>
<dbReference type="HAMAP" id="MF_01152">
    <property type="entry name" value="DnaJ"/>
    <property type="match status" value="1"/>
</dbReference>
<dbReference type="PANTHER" id="PTHR43096">
    <property type="entry name" value="DNAJ HOMOLOG 1, MITOCHONDRIAL-RELATED"/>
    <property type="match status" value="1"/>
</dbReference>
<keyword evidence="6 11" id="KW-0346">Stress response</keyword>
<dbReference type="CDD" id="cd10747">
    <property type="entry name" value="DnaJ_C"/>
    <property type="match status" value="1"/>
</dbReference>
<dbReference type="HOGENOM" id="CLU_017633_0_7_0"/>
<dbReference type="GO" id="GO:0051082">
    <property type="term" value="F:unfolded protein binding"/>
    <property type="evidence" value="ECO:0007669"/>
    <property type="project" value="UniProtKB-UniRule"/>
</dbReference>
<dbReference type="FunCoup" id="D4H6G3">
    <property type="interactions" value="554"/>
</dbReference>
<evidence type="ECO:0000259" key="13">
    <source>
        <dbReference type="PROSITE" id="PS50076"/>
    </source>
</evidence>
<dbReference type="Gene3D" id="2.60.260.20">
    <property type="entry name" value="Urease metallochaperone UreE, N-terminal domain"/>
    <property type="match status" value="2"/>
</dbReference>
<comment type="function">
    <text evidence="8 11">Participates actively in the response to hyperosmotic and heat shock by preventing the aggregation of stress-denatured proteins and by disaggregating proteins, also in an autonomous, DnaK-independent fashion. Unfolded proteins bind initially to DnaJ; upon interaction with the DnaJ-bound protein, DnaK hydrolyzes its bound ATP, resulting in the formation of a stable complex. GrpE releases ADP from DnaK; ATP binding to DnaK triggers the release of the substrate protein, thus completing the reaction cycle. Several rounds of ATP-dependent interactions between DnaJ, DnaK and GrpE are required for fully efficient folding. Also involved, together with DnaK and GrpE, in the DNA replication of plasmids through activation of initiation proteins.</text>
</comment>
<evidence type="ECO:0000313" key="16">
    <source>
        <dbReference type="Proteomes" id="UP000002012"/>
    </source>
</evidence>
<evidence type="ECO:0000256" key="4">
    <source>
        <dbReference type="ARBA" id="ARBA00022771"/>
    </source>
</evidence>
<dbReference type="PRINTS" id="PR00625">
    <property type="entry name" value="JDOMAIN"/>
</dbReference>
<feature type="binding site" evidence="11">
    <location>
        <position position="166"/>
    </location>
    <ligand>
        <name>Zn(2+)</name>
        <dbReference type="ChEBI" id="CHEBI:29105"/>
        <label>2</label>
    </ligand>
</feature>
<organism evidence="15 16">
    <name type="scientific">Denitrovibrio acetiphilus (strain DSM 12809 / NBRC 114555 / N2460)</name>
    <dbReference type="NCBI Taxonomy" id="522772"/>
    <lineage>
        <taxon>Bacteria</taxon>
        <taxon>Pseudomonadati</taxon>
        <taxon>Deferribacterota</taxon>
        <taxon>Deferribacteres</taxon>
        <taxon>Deferribacterales</taxon>
        <taxon>Geovibrionaceae</taxon>
        <taxon>Denitrovibrio</taxon>
    </lineage>
</organism>
<dbReference type="Gene3D" id="1.10.287.110">
    <property type="entry name" value="DnaJ domain"/>
    <property type="match status" value="1"/>
</dbReference>
<proteinExistence type="inferred from homology"/>
<protein>
    <recommendedName>
        <fullName evidence="10 11">Chaperone protein DnaJ</fullName>
    </recommendedName>
</protein>
<dbReference type="InterPro" id="IPR036410">
    <property type="entry name" value="HSP_DnaJ_Cys-rich_dom_sf"/>
</dbReference>
<dbReference type="FunFam" id="2.10.230.10:FF:000002">
    <property type="entry name" value="Molecular chaperone DnaJ"/>
    <property type="match status" value="1"/>
</dbReference>
<dbReference type="InterPro" id="IPR001623">
    <property type="entry name" value="DnaJ_domain"/>
</dbReference>
<dbReference type="InterPro" id="IPR036869">
    <property type="entry name" value="J_dom_sf"/>
</dbReference>
<gene>
    <name evidence="11" type="primary">dnaJ</name>
    <name evidence="15" type="ordered locus">Dacet_2887</name>
</gene>
<feature type="binding site" evidence="11">
    <location>
        <position position="188"/>
    </location>
    <ligand>
        <name>Zn(2+)</name>
        <dbReference type="ChEBI" id="CHEBI:29105"/>
        <label>2</label>
    </ligand>
</feature>
<comment type="cofactor">
    <cofactor evidence="11">
        <name>Zn(2+)</name>
        <dbReference type="ChEBI" id="CHEBI:29105"/>
    </cofactor>
    <text evidence="11">Binds 2 Zn(2+) ions per monomer.</text>
</comment>
<evidence type="ECO:0000256" key="5">
    <source>
        <dbReference type="ARBA" id="ARBA00022833"/>
    </source>
</evidence>
<dbReference type="AlphaFoldDB" id="D4H6G3"/>
<feature type="binding site" evidence="11">
    <location>
        <position position="191"/>
    </location>
    <ligand>
        <name>Zn(2+)</name>
        <dbReference type="ChEBI" id="CHEBI:29105"/>
        <label>2</label>
    </ligand>
</feature>
<reference evidence="15 16" key="1">
    <citation type="journal article" date="2010" name="Stand. Genomic Sci.">
        <title>Complete genome sequence of Denitrovibrio acetiphilus type strain (N2460).</title>
        <authorList>
            <person name="Kiss H."/>
            <person name="Lang E."/>
            <person name="Lapidus A."/>
            <person name="Copeland A."/>
            <person name="Nolan M."/>
            <person name="Glavina Del Rio T."/>
            <person name="Chen F."/>
            <person name="Lucas S."/>
            <person name="Tice H."/>
            <person name="Cheng J.F."/>
            <person name="Han C."/>
            <person name="Goodwin L."/>
            <person name="Pitluck S."/>
            <person name="Liolios K."/>
            <person name="Pati A."/>
            <person name="Ivanova N."/>
            <person name="Mavromatis K."/>
            <person name="Chen A."/>
            <person name="Palaniappan K."/>
            <person name="Land M."/>
            <person name="Hauser L."/>
            <person name="Chang Y.J."/>
            <person name="Jeffries C.D."/>
            <person name="Detter J.C."/>
            <person name="Brettin T."/>
            <person name="Spring S."/>
            <person name="Rohde M."/>
            <person name="Goker M."/>
            <person name="Woyke T."/>
            <person name="Bristow J."/>
            <person name="Eisen J.A."/>
            <person name="Markowitz V."/>
            <person name="Hugenholtz P."/>
            <person name="Kyrpides N.C."/>
            <person name="Klenk H.P."/>
        </authorList>
    </citation>
    <scope>NUCLEOTIDE SEQUENCE [LARGE SCALE GENOMIC DNA]</scope>
    <source>
        <strain evidence="16">DSM 12809 / NBRC 114555 / N2460</strain>
    </source>
</reference>
<dbReference type="EMBL" id="CP001968">
    <property type="protein sequence ID" value="ADD69637.1"/>
    <property type="molecule type" value="Genomic_DNA"/>
</dbReference>
<accession>D4H6G3</accession>
<keyword evidence="16" id="KW-1185">Reference proteome</keyword>
<dbReference type="STRING" id="522772.Dacet_2887"/>
<dbReference type="InterPro" id="IPR008971">
    <property type="entry name" value="HSP40/DnaJ_pept-bd"/>
</dbReference>
<feature type="binding site" evidence="11">
    <location>
        <position position="202"/>
    </location>
    <ligand>
        <name>Zn(2+)</name>
        <dbReference type="ChEBI" id="CHEBI:29105"/>
        <label>1</label>
    </ligand>
</feature>
<dbReference type="GO" id="GO:0006260">
    <property type="term" value="P:DNA replication"/>
    <property type="evidence" value="ECO:0007669"/>
    <property type="project" value="UniProtKB-KW"/>
</dbReference>
<dbReference type="InterPro" id="IPR012724">
    <property type="entry name" value="DnaJ"/>
</dbReference>
<dbReference type="Proteomes" id="UP000002012">
    <property type="component" value="Chromosome"/>
</dbReference>
<dbReference type="PaxDb" id="522772-Dacet_2887"/>
<dbReference type="GO" id="GO:0031072">
    <property type="term" value="F:heat shock protein binding"/>
    <property type="evidence" value="ECO:0007669"/>
    <property type="project" value="InterPro"/>
</dbReference>
<dbReference type="PROSITE" id="PS50076">
    <property type="entry name" value="DNAJ_2"/>
    <property type="match status" value="1"/>
</dbReference>
<feature type="binding site" evidence="11">
    <location>
        <position position="205"/>
    </location>
    <ligand>
        <name>Zn(2+)</name>
        <dbReference type="ChEBI" id="CHEBI:29105"/>
        <label>1</label>
    </ligand>
</feature>
<keyword evidence="1 11" id="KW-0235">DNA replication</keyword>
<feature type="binding site" evidence="11">
    <location>
        <position position="153"/>
    </location>
    <ligand>
        <name>Zn(2+)</name>
        <dbReference type="ChEBI" id="CHEBI:29105"/>
        <label>1</label>
    </ligand>
</feature>
<sequence>MSKDYYESLGVKRNATEAELKKAYRKLAMQYHPDRNPGDKAAEEKFREINEAYQVLSDGTKRAQYDQYGRVFDENGGFSSSGGGGNFGGETIFEEFFGDVFGDFFGTTGNTKRKRRPQKGQSIQYDMDITFMEAAFGVEKEIEIPKTENCKRCDGSGAEPGAMETCPTCNGSGTVQRRQGLFAISTPCSNCGGTGQVIKEVCTECKGAGTHRVKSKINLKIPAGIESGMTLRVTGKGNAGMNGGPSGDLYVEINVIEHDFFRRDGRDIFVELPISFVDAVLGKELEISTLEGKEKLEIKAGTQPGDRIVLKGKGLPDVQGYGIGNMNIDIKVLLPTKLTKEQKELLQKFDGATTDDNYSTHKTIWDKMKNFFS</sequence>
<evidence type="ECO:0000256" key="11">
    <source>
        <dbReference type="HAMAP-Rule" id="MF_01152"/>
    </source>
</evidence>
<evidence type="ECO:0000256" key="12">
    <source>
        <dbReference type="PROSITE-ProRule" id="PRU00546"/>
    </source>
</evidence>
<dbReference type="GO" id="GO:0008270">
    <property type="term" value="F:zinc ion binding"/>
    <property type="evidence" value="ECO:0007669"/>
    <property type="project" value="UniProtKB-UniRule"/>
</dbReference>
<dbReference type="PANTHER" id="PTHR43096:SF52">
    <property type="entry name" value="DNAJ HOMOLOG 1, MITOCHONDRIAL-RELATED"/>
    <property type="match status" value="1"/>
</dbReference>
<feature type="domain" description="CR-type" evidence="14">
    <location>
        <begin position="137"/>
        <end position="214"/>
    </location>
</feature>
<dbReference type="SUPFAM" id="SSF49493">
    <property type="entry name" value="HSP40/DnaJ peptide-binding domain"/>
    <property type="match status" value="2"/>
</dbReference>
<keyword evidence="4 11" id="KW-0863">Zinc-finger</keyword>
<feature type="repeat" description="CXXCXGXG motif" evidence="11">
    <location>
        <begin position="188"/>
        <end position="195"/>
    </location>
</feature>
<dbReference type="GO" id="GO:0009408">
    <property type="term" value="P:response to heat"/>
    <property type="evidence" value="ECO:0007669"/>
    <property type="project" value="InterPro"/>
</dbReference>
<feature type="zinc finger region" description="CR-type" evidence="12">
    <location>
        <begin position="137"/>
        <end position="214"/>
    </location>
</feature>
<keyword evidence="7 11" id="KW-0143">Chaperone</keyword>
<evidence type="ECO:0000256" key="1">
    <source>
        <dbReference type="ARBA" id="ARBA00022705"/>
    </source>
</evidence>
<dbReference type="KEGG" id="dap:Dacet_2887"/>
<comment type="subunit">
    <text evidence="11">Homodimer.</text>
</comment>
<dbReference type="PROSITE" id="PS00636">
    <property type="entry name" value="DNAJ_1"/>
    <property type="match status" value="1"/>
</dbReference>
<dbReference type="PROSITE" id="PS51188">
    <property type="entry name" value="ZF_CR"/>
    <property type="match status" value="1"/>
</dbReference>
<evidence type="ECO:0000256" key="6">
    <source>
        <dbReference type="ARBA" id="ARBA00023016"/>
    </source>
</evidence>
<feature type="domain" description="J" evidence="13">
    <location>
        <begin position="4"/>
        <end position="69"/>
    </location>
</feature>
<dbReference type="SMART" id="SM00271">
    <property type="entry name" value="DnaJ"/>
    <property type="match status" value="1"/>
</dbReference>
<dbReference type="InterPro" id="IPR001305">
    <property type="entry name" value="HSP_DnaJ_Cys-rich_dom"/>
</dbReference>
<evidence type="ECO:0000256" key="8">
    <source>
        <dbReference type="ARBA" id="ARBA00053423"/>
    </source>
</evidence>
<evidence type="ECO:0000259" key="14">
    <source>
        <dbReference type="PROSITE" id="PS51188"/>
    </source>
</evidence>
<dbReference type="InterPro" id="IPR002939">
    <property type="entry name" value="DnaJ_C"/>
</dbReference>
<comment type="domain">
    <text evidence="11">The J domain is necessary and sufficient to stimulate DnaK ATPase activity. Zinc center 1 plays an important role in the autonomous, DnaK-independent chaperone activity of DnaJ. Zinc center 2 is essential for interaction with DnaK and for DnaJ activity.</text>
</comment>
<dbReference type="eggNOG" id="COG0484">
    <property type="taxonomic scope" value="Bacteria"/>
</dbReference>
<feature type="repeat" description="CXXCXGXG motif" evidence="11">
    <location>
        <begin position="166"/>
        <end position="173"/>
    </location>
</feature>
<dbReference type="GO" id="GO:0042026">
    <property type="term" value="P:protein refolding"/>
    <property type="evidence" value="ECO:0007669"/>
    <property type="project" value="TreeGrafter"/>
</dbReference>
<dbReference type="CDD" id="cd10719">
    <property type="entry name" value="DnaJ_zf"/>
    <property type="match status" value="1"/>
</dbReference>
<feature type="repeat" description="CXXCXGXG motif" evidence="11">
    <location>
        <begin position="150"/>
        <end position="157"/>
    </location>
</feature>
<dbReference type="SUPFAM" id="SSF46565">
    <property type="entry name" value="Chaperone J-domain"/>
    <property type="match status" value="1"/>
</dbReference>
<dbReference type="Pfam" id="PF01556">
    <property type="entry name" value="DnaJ_C"/>
    <property type="match status" value="1"/>
</dbReference>
<keyword evidence="2 11" id="KW-0479">Metal-binding</keyword>
<evidence type="ECO:0000256" key="9">
    <source>
        <dbReference type="ARBA" id="ARBA00061004"/>
    </source>
</evidence>
<dbReference type="NCBIfam" id="NF008035">
    <property type="entry name" value="PRK10767.1"/>
    <property type="match status" value="1"/>
</dbReference>
<dbReference type="OrthoDB" id="9779889at2"/>
<dbReference type="Gene3D" id="2.10.230.10">
    <property type="entry name" value="Heat shock protein DnaJ, cysteine-rich domain"/>
    <property type="match status" value="1"/>
</dbReference>
<dbReference type="Pfam" id="PF00684">
    <property type="entry name" value="DnaJ_CXXCXGXG"/>
    <property type="match status" value="1"/>
</dbReference>
<feature type="repeat" description="CXXCXGXG motif" evidence="11">
    <location>
        <begin position="202"/>
        <end position="209"/>
    </location>
</feature>
<comment type="subcellular location">
    <subcellularLocation>
        <location evidence="11">Cytoplasm</location>
    </subcellularLocation>
</comment>
<dbReference type="RefSeq" id="WP_013012124.1">
    <property type="nucleotide sequence ID" value="NC_013943.1"/>
</dbReference>
<name>D4H6G3_DENA2</name>
<evidence type="ECO:0000256" key="10">
    <source>
        <dbReference type="ARBA" id="ARBA00067609"/>
    </source>
</evidence>
<dbReference type="FunFam" id="1.10.287.110:FF:000034">
    <property type="entry name" value="Chaperone protein DnaJ"/>
    <property type="match status" value="1"/>
</dbReference>
<dbReference type="SUPFAM" id="SSF57938">
    <property type="entry name" value="DnaJ/Hsp40 cysteine-rich domain"/>
    <property type="match status" value="1"/>
</dbReference>
<comment type="similarity">
    <text evidence="9 11">Belongs to the DnaJ family.</text>
</comment>
<evidence type="ECO:0000256" key="7">
    <source>
        <dbReference type="ARBA" id="ARBA00023186"/>
    </source>
</evidence>
<dbReference type="FunFam" id="2.60.260.20:FF:000005">
    <property type="entry name" value="Chaperone protein dnaJ 1, mitochondrial"/>
    <property type="match status" value="1"/>
</dbReference>
<evidence type="ECO:0000256" key="2">
    <source>
        <dbReference type="ARBA" id="ARBA00022723"/>
    </source>
</evidence>
<dbReference type="CDD" id="cd06257">
    <property type="entry name" value="DnaJ"/>
    <property type="match status" value="1"/>
</dbReference>
<keyword evidence="3 11" id="KW-0677">Repeat</keyword>
<dbReference type="InterPro" id="IPR018253">
    <property type="entry name" value="DnaJ_domain_CS"/>
</dbReference>
<dbReference type="GO" id="GO:0005737">
    <property type="term" value="C:cytoplasm"/>
    <property type="evidence" value="ECO:0007669"/>
    <property type="project" value="UniProtKB-SubCell"/>
</dbReference>
<feature type="binding site" evidence="11">
    <location>
        <position position="169"/>
    </location>
    <ligand>
        <name>Zn(2+)</name>
        <dbReference type="ChEBI" id="CHEBI:29105"/>
        <label>2</label>
    </ligand>
</feature>
<dbReference type="NCBIfam" id="TIGR02349">
    <property type="entry name" value="DnaJ_bact"/>
    <property type="match status" value="1"/>
</dbReference>